<dbReference type="FunFam" id="1.10.10.10:FF:000001">
    <property type="entry name" value="LysR family transcriptional regulator"/>
    <property type="match status" value="1"/>
</dbReference>
<dbReference type="InterPro" id="IPR036390">
    <property type="entry name" value="WH_DNA-bd_sf"/>
</dbReference>
<dbReference type="InterPro" id="IPR036388">
    <property type="entry name" value="WH-like_DNA-bd_sf"/>
</dbReference>
<dbReference type="CDD" id="cd08414">
    <property type="entry name" value="PBP2_LTTR_aromatics_like"/>
    <property type="match status" value="1"/>
</dbReference>
<keyword evidence="4" id="KW-0804">Transcription</keyword>
<comment type="similarity">
    <text evidence="1">Belongs to the LysR transcriptional regulatory family.</text>
</comment>
<feature type="domain" description="HTH lysR-type" evidence="5">
    <location>
        <begin position="1"/>
        <end position="58"/>
    </location>
</feature>
<dbReference type="PRINTS" id="PR00039">
    <property type="entry name" value="HTHLYSR"/>
</dbReference>
<dbReference type="GO" id="GO:0003677">
    <property type="term" value="F:DNA binding"/>
    <property type="evidence" value="ECO:0007669"/>
    <property type="project" value="UniProtKB-KW"/>
</dbReference>
<evidence type="ECO:0000259" key="5">
    <source>
        <dbReference type="PROSITE" id="PS50931"/>
    </source>
</evidence>
<proteinExistence type="inferred from homology"/>
<evidence type="ECO:0000256" key="3">
    <source>
        <dbReference type="ARBA" id="ARBA00023125"/>
    </source>
</evidence>
<dbReference type="PANTHER" id="PTHR30346:SF0">
    <property type="entry name" value="HCA OPERON TRANSCRIPTIONAL ACTIVATOR HCAR"/>
    <property type="match status" value="1"/>
</dbReference>
<keyword evidence="2" id="KW-0805">Transcription regulation</keyword>
<dbReference type="GO" id="GO:0032993">
    <property type="term" value="C:protein-DNA complex"/>
    <property type="evidence" value="ECO:0007669"/>
    <property type="project" value="TreeGrafter"/>
</dbReference>
<evidence type="ECO:0000313" key="7">
    <source>
        <dbReference type="Proteomes" id="UP001168575"/>
    </source>
</evidence>
<name>A0AA43RL73_9ACTN</name>
<comment type="caution">
    <text evidence="6">The sequence shown here is derived from an EMBL/GenBank/DDBJ whole genome shotgun (WGS) entry which is preliminary data.</text>
</comment>
<sequence length="295" mass="33090">MNLNQLNYFISVAEQKNFTRAAEQNYISQTAMSQQIKSLENTIGVPLFVRDKHHVELTAAGKVYLKEARKIIQQSDDAMRLARLASTGVSGELTLGFVTGYGKGDFSEYLRIFHEAFPDIKINLVRENSSVLLDRLTQGTCDVAFVISSHVHGKFELNRKYLTSYPIMAVLPEGHELSDNEKLSYSDLEGEKFIMMDPADQPKDQMQESLLIYQRGGYLPDVVAADGEDETVMLMIAAGIGIGLIPEYITRHYENDPTLQILPIVKEDGSAETLDFEALWSDNNNPALDHLLQIL</sequence>
<dbReference type="Pfam" id="PF03466">
    <property type="entry name" value="LysR_substrate"/>
    <property type="match status" value="1"/>
</dbReference>
<dbReference type="InterPro" id="IPR000847">
    <property type="entry name" value="LysR_HTH_N"/>
</dbReference>
<dbReference type="SUPFAM" id="SSF53850">
    <property type="entry name" value="Periplasmic binding protein-like II"/>
    <property type="match status" value="1"/>
</dbReference>
<evidence type="ECO:0000256" key="1">
    <source>
        <dbReference type="ARBA" id="ARBA00009437"/>
    </source>
</evidence>
<dbReference type="AlphaFoldDB" id="A0AA43RL73"/>
<keyword evidence="7" id="KW-1185">Reference proteome</keyword>
<dbReference type="Pfam" id="PF00126">
    <property type="entry name" value="HTH_1"/>
    <property type="match status" value="1"/>
</dbReference>
<protein>
    <submittedName>
        <fullName evidence="6">LysR family transcriptional regulator</fullName>
    </submittedName>
</protein>
<dbReference type="GO" id="GO:0003700">
    <property type="term" value="F:DNA-binding transcription factor activity"/>
    <property type="evidence" value="ECO:0007669"/>
    <property type="project" value="InterPro"/>
</dbReference>
<evidence type="ECO:0000256" key="2">
    <source>
        <dbReference type="ARBA" id="ARBA00023015"/>
    </source>
</evidence>
<dbReference type="Gene3D" id="3.40.190.10">
    <property type="entry name" value="Periplasmic binding protein-like II"/>
    <property type="match status" value="2"/>
</dbReference>
<evidence type="ECO:0000256" key="4">
    <source>
        <dbReference type="ARBA" id="ARBA00023163"/>
    </source>
</evidence>
<accession>A0AA43RL73</accession>
<evidence type="ECO:0000313" key="6">
    <source>
        <dbReference type="EMBL" id="MDO4842570.1"/>
    </source>
</evidence>
<dbReference type="SUPFAM" id="SSF46785">
    <property type="entry name" value="Winged helix' DNA-binding domain"/>
    <property type="match status" value="1"/>
</dbReference>
<reference evidence="6" key="1">
    <citation type="submission" date="2023-07" db="EMBL/GenBank/DDBJ databases">
        <title>Between Cages and Wild: Unraveling the Impact of Captivity on Animal Microbiomes and Antimicrobial Resistance.</title>
        <authorList>
            <person name="Schmartz G.P."/>
            <person name="Rehner J."/>
            <person name="Schuff M.J."/>
            <person name="Becker S.L."/>
            <person name="Kravczyk M."/>
            <person name="Gurevich A."/>
            <person name="Francke R."/>
            <person name="Mueller R."/>
            <person name="Keller V."/>
            <person name="Keller A."/>
        </authorList>
    </citation>
    <scope>NUCLEOTIDE SEQUENCE</scope>
    <source>
        <strain evidence="6">S12M_St_49</strain>
    </source>
</reference>
<dbReference type="Proteomes" id="UP001168575">
    <property type="component" value="Unassembled WGS sequence"/>
</dbReference>
<dbReference type="PROSITE" id="PS50931">
    <property type="entry name" value="HTH_LYSR"/>
    <property type="match status" value="1"/>
</dbReference>
<organism evidence="6 7">
    <name type="scientific">Phoenicibacter congonensis</name>
    <dbReference type="NCBI Taxonomy" id="1944646"/>
    <lineage>
        <taxon>Bacteria</taxon>
        <taxon>Bacillati</taxon>
        <taxon>Actinomycetota</taxon>
        <taxon>Coriobacteriia</taxon>
        <taxon>Eggerthellales</taxon>
        <taxon>Eggerthellaceae</taxon>
        <taxon>Phoenicibacter</taxon>
    </lineage>
</organism>
<keyword evidence="3" id="KW-0238">DNA-binding</keyword>
<dbReference type="PANTHER" id="PTHR30346">
    <property type="entry name" value="TRANSCRIPTIONAL DUAL REGULATOR HCAR-RELATED"/>
    <property type="match status" value="1"/>
</dbReference>
<dbReference type="EMBL" id="JAUMVS010000219">
    <property type="protein sequence ID" value="MDO4842570.1"/>
    <property type="molecule type" value="Genomic_DNA"/>
</dbReference>
<dbReference type="Gene3D" id="1.10.10.10">
    <property type="entry name" value="Winged helix-like DNA-binding domain superfamily/Winged helix DNA-binding domain"/>
    <property type="match status" value="1"/>
</dbReference>
<gene>
    <name evidence="6" type="ORF">Q3982_07855</name>
</gene>
<dbReference type="InterPro" id="IPR005119">
    <property type="entry name" value="LysR_subst-bd"/>
</dbReference>